<sequence length="1417" mass="156504">MSAPTTDAAGGTSEDRRQIHNNNNAENSDGGTTMAMQRKRARRVSFAEMTSVHFFDRDEEYETPPNLSGKAENNSESEEVNLGFDQLVDDPKESWLLNEDREDGDEGNDEDIDEDGDDEMALPRSFLRPEESPSPGSNFGSATSNDGKCFLSPSFSICVCMNLWSLRSLNRKWEKSHFFEDNFFGPVSPNFIRPGRLSDSAASDENHDITMDSTAFSMHFRRFVRSDSGIDLKTPTEVSFEEKTPTQTSQRSSMELTMANKPISQSSMPVANFSGISDSSDMSLIGENSRRYDYGILSPDLEALLAEGQERLHAVSVSGDTSVPKSPTSKEMEVGSTMMDLSGNGEQEANAVVSLKMPPEPLCQKIDADDGYKFLSRVVDGDSSLRSTVPAPDNYDDRVNQLPKQLSNDFGENNMSVKDASVVENSEALCSDNDERGEFCGFPCDRESPLVDLVSSSPATQRLIVMGSPSPVKQNSTAVSSPEDLISFLSNEKRGPWTSSASLQKSISKLPFLEDPISFLSNGKRGPWTSSASLQKSISKLERLKASAFSSSRGDKIPHRGVRALEFPKTPPLDSILKKRNLDMRVKCLDAAMTCTEEQFSGSTMKEGERKTSIPGGSWSKALSSSEDVIQCEQSFGPEKPGKSLNHLDAGILPMDQLLKPADPSSSSRFSLSGKKNDMVTPNDLRQKISLISRTDSPLVDYSGREEVIAFAQKLVFTPEKSLQSKWTEHQSSPFKESKSDDEHLKSFGPVKNASLISNVTDGPSVTATAGNWYSSSTLTEEQSGSPVVEGSKVLRQPDRTHSIEAKLLEQTNELGNDEDSRISSDGSSHLLSAILDGNIQSETGLPKLEIDPREKNKCSSACAASSSIQNLESLVVEKTPVKWSSRSPSAKGHHSLAQSNSICFSIDEVMQSPRSNQSIGRPRNSSAHKRSSEELTFGDMEHTNEIIMSHRSPKLQRGVDNHPGTSGNPDDSGKEMHRAHDELRQWKDINSKFMDDADEWISLPKERLTMPAIEMVEDIVTRMQKAKTYDILHSQILTQKASVSNFQEKRAVEAIMLLCQLVHEKAKFHLRRVKKEKLLEKCQLLNSGIQKSQMSKINHSLHNSVTVSRGTQGDIISSERSSACEKALQEVLHNKVATIKEALKISERKVATLTRSLHSSLKLKGEPNCADTIISVKEHLMRRSCCRFLRQDMQMFVIQNVRKGNGHYDIILNYLDVLVQSLKVTVGPNPSIIISNNLNDPLITKNFPNINACAALRFVLKAEISKKFGARTPAQEMQWLRFHAVAYVVGATAWVTRSLLGNALDVVAEVQKAQTQFRNLADITFSAPTVEKLKLQLHFMNFTTGKKVKLTLDVSCLNRGVYPSEVVPSQFAALAVPVKHSDDPLLGEIRDAVKSLRAGYMRIIRLCGCISQVVQA</sequence>
<dbReference type="PANTHER" id="PTHR35707">
    <property type="entry name" value="OS06G0608100 PROTEIN"/>
    <property type="match status" value="1"/>
</dbReference>
<protein>
    <submittedName>
        <fullName evidence="2">Uncharacterized protein</fullName>
    </submittedName>
</protein>
<feature type="compositionally biased region" description="Polar residues" evidence="1">
    <location>
        <begin position="20"/>
        <end position="35"/>
    </location>
</feature>
<feature type="region of interest" description="Disordered" evidence="1">
    <location>
        <begin position="96"/>
        <end position="119"/>
    </location>
</feature>
<feature type="region of interest" description="Disordered" evidence="1">
    <location>
        <begin position="914"/>
        <end position="979"/>
    </location>
</feature>
<feature type="region of interest" description="Disordered" evidence="1">
    <location>
        <begin position="659"/>
        <end position="679"/>
    </location>
</feature>
<dbReference type="PANTHER" id="PTHR35707:SF1">
    <property type="entry name" value="SPC7 KINETOCHORE PROTEIN DOMAIN-CONTAINING PROTEIN"/>
    <property type="match status" value="1"/>
</dbReference>
<gene>
    <name evidence="2" type="ORF">MTR67_032134</name>
</gene>
<evidence type="ECO:0000313" key="3">
    <source>
        <dbReference type="Proteomes" id="UP001234989"/>
    </source>
</evidence>
<reference evidence="2" key="1">
    <citation type="submission" date="2023-08" db="EMBL/GenBank/DDBJ databases">
        <title>A de novo genome assembly of Solanum verrucosum Schlechtendal, a Mexican diploid species geographically isolated from the other diploid A-genome species in potato relatives.</title>
        <authorList>
            <person name="Hosaka K."/>
        </authorList>
    </citation>
    <scope>NUCLEOTIDE SEQUENCE</scope>
    <source>
        <tissue evidence="2">Young leaves</tissue>
    </source>
</reference>
<feature type="compositionally biased region" description="Polar residues" evidence="1">
    <location>
        <begin position="914"/>
        <end position="926"/>
    </location>
</feature>
<evidence type="ECO:0000313" key="2">
    <source>
        <dbReference type="EMBL" id="WMV38749.1"/>
    </source>
</evidence>
<feature type="region of interest" description="Disordered" evidence="1">
    <location>
        <begin position="722"/>
        <end position="747"/>
    </location>
</feature>
<name>A0AAF0ZIP9_SOLVR</name>
<dbReference type="EMBL" id="CP133618">
    <property type="protein sequence ID" value="WMV38749.1"/>
    <property type="molecule type" value="Genomic_DNA"/>
</dbReference>
<feature type="compositionally biased region" description="Acidic residues" evidence="1">
    <location>
        <begin position="100"/>
        <end position="119"/>
    </location>
</feature>
<keyword evidence="3" id="KW-1185">Reference proteome</keyword>
<proteinExistence type="predicted"/>
<organism evidence="2 3">
    <name type="scientific">Solanum verrucosum</name>
    <dbReference type="NCBI Taxonomy" id="315347"/>
    <lineage>
        <taxon>Eukaryota</taxon>
        <taxon>Viridiplantae</taxon>
        <taxon>Streptophyta</taxon>
        <taxon>Embryophyta</taxon>
        <taxon>Tracheophyta</taxon>
        <taxon>Spermatophyta</taxon>
        <taxon>Magnoliopsida</taxon>
        <taxon>eudicotyledons</taxon>
        <taxon>Gunneridae</taxon>
        <taxon>Pentapetalae</taxon>
        <taxon>asterids</taxon>
        <taxon>lamiids</taxon>
        <taxon>Solanales</taxon>
        <taxon>Solanaceae</taxon>
        <taxon>Solanoideae</taxon>
        <taxon>Solaneae</taxon>
        <taxon>Solanum</taxon>
    </lineage>
</organism>
<dbReference type="Proteomes" id="UP001234989">
    <property type="component" value="Chromosome 7"/>
</dbReference>
<accession>A0AAF0ZIP9</accession>
<feature type="region of interest" description="Disordered" evidence="1">
    <location>
        <begin position="600"/>
        <end position="620"/>
    </location>
</feature>
<evidence type="ECO:0000256" key="1">
    <source>
        <dbReference type="SAM" id="MobiDB-lite"/>
    </source>
</evidence>
<feature type="compositionally biased region" description="Basic and acidic residues" evidence="1">
    <location>
        <begin position="736"/>
        <end position="746"/>
    </location>
</feature>
<feature type="compositionally biased region" description="Polar residues" evidence="1">
    <location>
        <begin position="722"/>
        <end position="735"/>
    </location>
</feature>
<feature type="region of interest" description="Disordered" evidence="1">
    <location>
        <begin position="1"/>
        <end position="78"/>
    </location>
</feature>